<reference evidence="1" key="1">
    <citation type="submission" date="2023-06" db="EMBL/GenBank/DDBJ databases">
        <title>Genomic analysis of the entomopathogenic nematode Steinernema hermaphroditum.</title>
        <authorList>
            <person name="Schwarz E.M."/>
            <person name="Heppert J.K."/>
            <person name="Baniya A."/>
            <person name="Schwartz H.T."/>
            <person name="Tan C.-H."/>
            <person name="Antoshechkin I."/>
            <person name="Sternberg P.W."/>
            <person name="Goodrich-Blair H."/>
            <person name="Dillman A.R."/>
        </authorList>
    </citation>
    <scope>NUCLEOTIDE SEQUENCE</scope>
    <source>
        <strain evidence="1">PS9179</strain>
        <tissue evidence="1">Whole animal</tissue>
    </source>
</reference>
<evidence type="ECO:0000313" key="2">
    <source>
        <dbReference type="Proteomes" id="UP001175271"/>
    </source>
</evidence>
<organism evidence="1 2">
    <name type="scientific">Steinernema hermaphroditum</name>
    <dbReference type="NCBI Taxonomy" id="289476"/>
    <lineage>
        <taxon>Eukaryota</taxon>
        <taxon>Metazoa</taxon>
        <taxon>Ecdysozoa</taxon>
        <taxon>Nematoda</taxon>
        <taxon>Chromadorea</taxon>
        <taxon>Rhabditida</taxon>
        <taxon>Tylenchina</taxon>
        <taxon>Panagrolaimomorpha</taxon>
        <taxon>Strongyloidoidea</taxon>
        <taxon>Steinernematidae</taxon>
        <taxon>Steinernema</taxon>
    </lineage>
</organism>
<protein>
    <submittedName>
        <fullName evidence="1">Uncharacterized protein</fullName>
    </submittedName>
</protein>
<comment type="caution">
    <text evidence="1">The sequence shown here is derived from an EMBL/GenBank/DDBJ whole genome shotgun (WGS) entry which is preliminary data.</text>
</comment>
<dbReference type="EMBL" id="JAUCMV010000003">
    <property type="protein sequence ID" value="KAK0410426.1"/>
    <property type="molecule type" value="Genomic_DNA"/>
</dbReference>
<name>A0AA39HSB4_9BILA</name>
<proteinExistence type="predicted"/>
<sequence>MGAEFSSGGAGRAKLHLLQTRDSARIVAFLSSPSKLLQGARRQISSARGPKGSLETADVVSGAEATRGFRCWSLGEEDRRELGRRRRYARWWSGEGGEGAIVVGGLRR</sequence>
<keyword evidence="2" id="KW-1185">Reference proteome</keyword>
<gene>
    <name evidence="1" type="ORF">QR680_005126</name>
</gene>
<dbReference type="Proteomes" id="UP001175271">
    <property type="component" value="Unassembled WGS sequence"/>
</dbReference>
<evidence type="ECO:0000313" key="1">
    <source>
        <dbReference type="EMBL" id="KAK0410426.1"/>
    </source>
</evidence>
<accession>A0AA39HSB4</accession>
<dbReference type="AlphaFoldDB" id="A0AA39HSB4"/>